<sequence length="280" mass="31570">MQPRVKPVQVIKYSSQSLEKEMDDLVIVEEPLAIRIGYGAIHQRLQKNLSVTMRTPGHDFELTLGFLYSEGIIQHLSQVQSIRYCTELQRQEEHENIVRVELSPDLDLSQTLYERNFMASSSCGICGKAQIESLEQQNCLTLNNCEYHISPTFLWEIEAKLTQNQTLFSYTGGAHAVAIYENTGELVLLREDIGRHNALDKVIGAKLGLEKQAIAPILVLSSRVSYEMIQKSIMAQFPIIVAVGAPSSLAVELAKQFGITLIAFLRKGKFNVYTHEFRVQ</sequence>
<dbReference type="NCBIfam" id="TIGR00129">
    <property type="entry name" value="fdhD_narQ"/>
    <property type="match status" value="1"/>
</dbReference>
<accession>A0ABT6Y6S3</accession>
<evidence type="ECO:0000256" key="1">
    <source>
        <dbReference type="ARBA" id="ARBA00022490"/>
    </source>
</evidence>
<dbReference type="HAMAP" id="MF_00187">
    <property type="entry name" value="FdhD"/>
    <property type="match status" value="1"/>
</dbReference>
<comment type="similarity">
    <text evidence="3">Belongs to the FdhD family.</text>
</comment>
<dbReference type="NCBIfam" id="NF001943">
    <property type="entry name" value="PRK00724.1-2"/>
    <property type="match status" value="1"/>
</dbReference>
<organism evidence="4 5">
    <name type="scientific">Flectobacillus roseus</name>
    <dbReference type="NCBI Taxonomy" id="502259"/>
    <lineage>
        <taxon>Bacteria</taxon>
        <taxon>Pseudomonadati</taxon>
        <taxon>Bacteroidota</taxon>
        <taxon>Cytophagia</taxon>
        <taxon>Cytophagales</taxon>
        <taxon>Flectobacillaceae</taxon>
        <taxon>Flectobacillus</taxon>
    </lineage>
</organism>
<evidence type="ECO:0000313" key="5">
    <source>
        <dbReference type="Proteomes" id="UP001236507"/>
    </source>
</evidence>
<dbReference type="PANTHER" id="PTHR30592">
    <property type="entry name" value="FORMATE DEHYDROGENASE"/>
    <property type="match status" value="1"/>
</dbReference>
<dbReference type="EMBL" id="JASHIF010000007">
    <property type="protein sequence ID" value="MDI9859227.1"/>
    <property type="molecule type" value="Genomic_DNA"/>
</dbReference>
<dbReference type="RefSeq" id="WP_283344214.1">
    <property type="nucleotide sequence ID" value="NZ_JASHIF010000007.1"/>
</dbReference>
<protein>
    <recommendedName>
        <fullName evidence="3">Sulfur carrier protein FdhD</fullName>
    </recommendedName>
</protein>
<dbReference type="PIRSF" id="PIRSF015626">
    <property type="entry name" value="FdhD"/>
    <property type="match status" value="1"/>
</dbReference>
<feature type="binding site" evidence="3">
    <location>
        <begin position="264"/>
        <end position="269"/>
    </location>
    <ligand>
        <name>Mo-bis(molybdopterin guanine dinucleotide)</name>
        <dbReference type="ChEBI" id="CHEBI:60539"/>
    </ligand>
</feature>
<evidence type="ECO:0000313" key="4">
    <source>
        <dbReference type="EMBL" id="MDI9859227.1"/>
    </source>
</evidence>
<dbReference type="SUPFAM" id="SSF53927">
    <property type="entry name" value="Cytidine deaminase-like"/>
    <property type="match status" value="1"/>
</dbReference>
<dbReference type="InterPro" id="IPR016193">
    <property type="entry name" value="Cytidine_deaminase-like"/>
</dbReference>
<dbReference type="InterPro" id="IPR003786">
    <property type="entry name" value="FdhD"/>
</dbReference>
<keyword evidence="2 3" id="KW-0501">Molybdenum cofactor biosynthesis</keyword>
<dbReference type="Proteomes" id="UP001236507">
    <property type="component" value="Unassembled WGS sequence"/>
</dbReference>
<comment type="subcellular location">
    <subcellularLocation>
        <location evidence="3">Cytoplasm</location>
    </subcellularLocation>
</comment>
<feature type="active site" description="Cysteine persulfide intermediate" evidence="3">
    <location>
        <position position="123"/>
    </location>
</feature>
<comment type="function">
    <text evidence="3">Required for formate dehydrogenase (FDH) activity. Acts as a sulfur carrier protein that transfers sulfur from IscS to the molybdenum cofactor prior to its insertion into FDH.</text>
</comment>
<gene>
    <name evidence="3 4" type="primary">fdhD</name>
    <name evidence="4" type="ORF">QM524_08410</name>
</gene>
<dbReference type="PANTHER" id="PTHR30592:SF1">
    <property type="entry name" value="SULFUR CARRIER PROTEIN FDHD"/>
    <property type="match status" value="1"/>
</dbReference>
<dbReference type="Pfam" id="PF02634">
    <property type="entry name" value="FdhD-NarQ"/>
    <property type="match status" value="1"/>
</dbReference>
<keyword evidence="5" id="KW-1185">Reference proteome</keyword>
<comment type="caution">
    <text evidence="4">The sequence shown here is derived from an EMBL/GenBank/DDBJ whole genome shotgun (WGS) entry which is preliminary data.</text>
</comment>
<dbReference type="Gene3D" id="3.40.140.10">
    <property type="entry name" value="Cytidine Deaminase, domain 2"/>
    <property type="match status" value="1"/>
</dbReference>
<name>A0ABT6Y6S3_9BACT</name>
<dbReference type="Gene3D" id="3.10.20.10">
    <property type="match status" value="1"/>
</dbReference>
<proteinExistence type="inferred from homology"/>
<evidence type="ECO:0000256" key="2">
    <source>
        <dbReference type="ARBA" id="ARBA00023150"/>
    </source>
</evidence>
<reference evidence="4 5" key="1">
    <citation type="submission" date="2023-05" db="EMBL/GenBank/DDBJ databases">
        <title>Novel species of genus Flectobacillus isolated from stream in China.</title>
        <authorList>
            <person name="Lu H."/>
        </authorList>
    </citation>
    <scope>NUCLEOTIDE SEQUENCE [LARGE SCALE GENOMIC DNA]</scope>
    <source>
        <strain evidence="4 5">KCTC 42575</strain>
    </source>
</reference>
<evidence type="ECO:0000256" key="3">
    <source>
        <dbReference type="HAMAP-Rule" id="MF_00187"/>
    </source>
</evidence>
<keyword evidence="1 3" id="KW-0963">Cytoplasm</keyword>